<dbReference type="AlphaFoldDB" id="V2X3K1"/>
<name>V2X3K1_MONRO</name>
<gene>
    <name evidence="1" type="ORF">Moror_11700</name>
</gene>
<comment type="caution">
    <text evidence="1">The sequence shown here is derived from an EMBL/GenBank/DDBJ whole genome shotgun (WGS) entry which is preliminary data.</text>
</comment>
<dbReference type="HOGENOM" id="CLU_769635_0_0_1"/>
<sequence>MAVLDKLPTELLLEIISLVSAEEKRTHVTTIKALRLVNRRFYSLTTPFLPFTSIIIKTEHDAPIEEHSNLSSSFLNVSTLSSFGSYSEAKNPTTRQEPPTQAALEYDASDVSACLPKVYQGRKIQNIWKKQLGKAASFLTSLRSISVSSPASLAILWKTLRQEHIPIKRLLIRQRIEPALVDYLASYSGLERLEIPLCAHWDTPWLAWSFCKRVLPKHAGSLTDLYISEPYAFGKHNMPYYEQCVALERWGFGMNLFWWDLEKDWLTPCFKICQKLPRLSKLLICPRLYPLGLVRKENNLHAKRIVCEGVGRVRPSALADSLHIDVGTEDHVDFSSGFDLTDEPIWIYKGNMTFNPSIRR</sequence>
<dbReference type="OrthoDB" id="3541472at2759"/>
<dbReference type="EMBL" id="AWSO01000792">
    <property type="protein sequence ID" value="ESK87366.1"/>
    <property type="molecule type" value="Genomic_DNA"/>
</dbReference>
<evidence type="ECO:0000313" key="1">
    <source>
        <dbReference type="EMBL" id="ESK87366.1"/>
    </source>
</evidence>
<accession>V2X3K1</accession>
<protein>
    <recommendedName>
        <fullName evidence="3">F-box domain-containing protein</fullName>
    </recommendedName>
</protein>
<dbReference type="KEGG" id="mrr:Moror_11700"/>
<evidence type="ECO:0008006" key="3">
    <source>
        <dbReference type="Google" id="ProtNLM"/>
    </source>
</evidence>
<organism evidence="1 2">
    <name type="scientific">Moniliophthora roreri (strain MCA 2997)</name>
    <name type="common">Cocoa frosty pod rot fungus</name>
    <name type="synonym">Crinipellis roreri</name>
    <dbReference type="NCBI Taxonomy" id="1381753"/>
    <lineage>
        <taxon>Eukaryota</taxon>
        <taxon>Fungi</taxon>
        <taxon>Dikarya</taxon>
        <taxon>Basidiomycota</taxon>
        <taxon>Agaricomycotina</taxon>
        <taxon>Agaricomycetes</taxon>
        <taxon>Agaricomycetidae</taxon>
        <taxon>Agaricales</taxon>
        <taxon>Marasmiineae</taxon>
        <taxon>Marasmiaceae</taxon>
        <taxon>Moniliophthora</taxon>
    </lineage>
</organism>
<keyword evidence="2" id="KW-1185">Reference proteome</keyword>
<proteinExistence type="predicted"/>
<evidence type="ECO:0000313" key="2">
    <source>
        <dbReference type="Proteomes" id="UP000017559"/>
    </source>
</evidence>
<dbReference type="Proteomes" id="UP000017559">
    <property type="component" value="Unassembled WGS sequence"/>
</dbReference>
<reference evidence="1 2" key="1">
    <citation type="journal article" date="2014" name="BMC Genomics">
        <title>Genome and secretome analysis of the hemibiotrophic fungal pathogen, Moniliophthora roreri, which causes frosty pod rot disease of cacao: mechanisms of the biotrophic and necrotrophic phases.</title>
        <authorList>
            <person name="Meinhardt L.W."/>
            <person name="Costa G.G.L."/>
            <person name="Thomazella D.P.T."/>
            <person name="Teixeira P.J.P.L."/>
            <person name="Carazzolle M.F."/>
            <person name="Schuster S.C."/>
            <person name="Carlson J.E."/>
            <person name="Guiltinan M.J."/>
            <person name="Mieczkowski P."/>
            <person name="Farmer A."/>
            <person name="Ramaraj T."/>
            <person name="Crozier J."/>
            <person name="Davis R.E."/>
            <person name="Shao J."/>
            <person name="Melnick R.L."/>
            <person name="Pereira G.A.G."/>
            <person name="Bailey B.A."/>
        </authorList>
    </citation>
    <scope>NUCLEOTIDE SEQUENCE [LARGE SCALE GENOMIC DNA]</scope>
    <source>
        <strain evidence="1 2">MCA 2997</strain>
    </source>
</reference>